<name>A0A8H6T491_9AGAR</name>
<feature type="compositionally biased region" description="Polar residues" evidence="5">
    <location>
        <begin position="31"/>
        <end position="43"/>
    </location>
</feature>
<dbReference type="PANTHER" id="PTHR31069">
    <property type="entry name" value="OLEATE-ACTIVATED TRANSCRIPTION FACTOR 1-RELATED"/>
    <property type="match status" value="1"/>
</dbReference>
<keyword evidence="8" id="KW-1185">Reference proteome</keyword>
<dbReference type="RefSeq" id="XP_037223406.1">
    <property type="nucleotide sequence ID" value="XM_037360521.1"/>
</dbReference>
<dbReference type="GO" id="GO:0008270">
    <property type="term" value="F:zinc ion binding"/>
    <property type="evidence" value="ECO:0007669"/>
    <property type="project" value="InterPro"/>
</dbReference>
<dbReference type="InterPro" id="IPR036864">
    <property type="entry name" value="Zn2-C6_fun-type_DNA-bd_sf"/>
</dbReference>
<dbReference type="InterPro" id="IPR001138">
    <property type="entry name" value="Zn2Cys6_DnaBD"/>
</dbReference>
<evidence type="ECO:0000256" key="2">
    <source>
        <dbReference type="ARBA" id="ARBA00023125"/>
    </source>
</evidence>
<dbReference type="AlphaFoldDB" id="A0A8H6T491"/>
<keyword evidence="1" id="KW-0805">Transcription regulation</keyword>
<comment type="caution">
    <text evidence="7">The sequence shown here is derived from an EMBL/GenBank/DDBJ whole genome shotgun (WGS) entry which is preliminary data.</text>
</comment>
<dbReference type="OrthoDB" id="3362851at2759"/>
<dbReference type="Pfam" id="PF00172">
    <property type="entry name" value="Zn_clus"/>
    <property type="match status" value="1"/>
</dbReference>
<keyword evidence="2" id="KW-0238">DNA-binding</keyword>
<gene>
    <name evidence="7" type="ORF">MIND_00368200</name>
</gene>
<keyword evidence="3" id="KW-0804">Transcription</keyword>
<evidence type="ECO:0000313" key="8">
    <source>
        <dbReference type="Proteomes" id="UP000636479"/>
    </source>
</evidence>
<keyword evidence="4" id="KW-0539">Nucleus</keyword>
<reference evidence="7" key="1">
    <citation type="submission" date="2020-05" db="EMBL/GenBank/DDBJ databases">
        <title>Mycena genomes resolve the evolution of fungal bioluminescence.</title>
        <authorList>
            <person name="Tsai I.J."/>
        </authorList>
    </citation>
    <scope>NUCLEOTIDE SEQUENCE</scope>
    <source>
        <strain evidence="7">171206Taipei</strain>
    </source>
</reference>
<organism evidence="7 8">
    <name type="scientific">Mycena indigotica</name>
    <dbReference type="NCBI Taxonomy" id="2126181"/>
    <lineage>
        <taxon>Eukaryota</taxon>
        <taxon>Fungi</taxon>
        <taxon>Dikarya</taxon>
        <taxon>Basidiomycota</taxon>
        <taxon>Agaricomycotina</taxon>
        <taxon>Agaricomycetes</taxon>
        <taxon>Agaricomycetidae</taxon>
        <taxon>Agaricales</taxon>
        <taxon>Marasmiineae</taxon>
        <taxon>Mycenaceae</taxon>
        <taxon>Mycena</taxon>
    </lineage>
</organism>
<dbReference type="SMART" id="SM00066">
    <property type="entry name" value="GAL4"/>
    <property type="match status" value="1"/>
</dbReference>
<dbReference type="GO" id="GO:0000981">
    <property type="term" value="F:DNA-binding transcription factor activity, RNA polymerase II-specific"/>
    <property type="evidence" value="ECO:0007669"/>
    <property type="project" value="InterPro"/>
</dbReference>
<protein>
    <submittedName>
        <fullName evidence="7">C6 transcriptional factoral factor</fullName>
    </submittedName>
</protein>
<dbReference type="SUPFAM" id="SSF57701">
    <property type="entry name" value="Zn2/Cys6 DNA-binding domain"/>
    <property type="match status" value="1"/>
</dbReference>
<evidence type="ECO:0000256" key="1">
    <source>
        <dbReference type="ARBA" id="ARBA00023015"/>
    </source>
</evidence>
<dbReference type="GO" id="GO:0003677">
    <property type="term" value="F:DNA binding"/>
    <property type="evidence" value="ECO:0007669"/>
    <property type="project" value="UniProtKB-KW"/>
</dbReference>
<dbReference type="Proteomes" id="UP000636479">
    <property type="component" value="Unassembled WGS sequence"/>
</dbReference>
<evidence type="ECO:0000313" key="7">
    <source>
        <dbReference type="EMBL" id="KAF7309956.1"/>
    </source>
</evidence>
<evidence type="ECO:0000256" key="4">
    <source>
        <dbReference type="ARBA" id="ARBA00023242"/>
    </source>
</evidence>
<sequence>MQPERPLGPQLPSIRTLHPYLPPPSTIVDPPSTSQTALSQTLAVSEVDSDELDDGQEREREREREQDTTEEPPKKKRRRQALSCTECKRRKIRCDRKQPCGPCARRGEQEKCQWNLVEPATEKYVPRAEHDALRARVDALEAYLQRIPPSALVSLPPIPSGPPLLLHRVPTPAPAMSPLATASGLPTLTQSQRLAPYSSPSAVQLSGPGYPPYVPGQIENLRPIYPRSRSGASSPSDLRRLASSPLDIRRQEQQQQPSRSSSRRGPPQPAYTAFPPPPPLSRPEQSLTTTEPLGSWFTNQPDVGSTTNSSRDFSGQTRASGESSGGRASGSEPGDTTESELHHSTYSHNSSPSTFAARFPAVACILTESDLEVMDADIESTPELQFGDADVQVLVASPVALRRSKRFWPSSKVVFVDSIVRIVSPETTISSNLLACRKPILNQFRQQSTVSPCLSAPDMPIMVIVCFFDGQGLHLFSVQVQVSAIISCI</sequence>
<feature type="compositionally biased region" description="Pro residues" evidence="5">
    <location>
        <begin position="266"/>
        <end position="281"/>
    </location>
</feature>
<dbReference type="CDD" id="cd00067">
    <property type="entry name" value="GAL4"/>
    <property type="match status" value="1"/>
</dbReference>
<feature type="region of interest" description="Disordered" evidence="5">
    <location>
        <begin position="244"/>
        <end position="352"/>
    </location>
</feature>
<feature type="compositionally biased region" description="Polar residues" evidence="5">
    <location>
        <begin position="283"/>
        <end position="317"/>
    </location>
</feature>
<dbReference type="GeneID" id="59343037"/>
<dbReference type="InterPro" id="IPR050675">
    <property type="entry name" value="OAF3"/>
</dbReference>
<evidence type="ECO:0000256" key="5">
    <source>
        <dbReference type="SAM" id="MobiDB-lite"/>
    </source>
</evidence>
<evidence type="ECO:0000259" key="6">
    <source>
        <dbReference type="PROSITE" id="PS50048"/>
    </source>
</evidence>
<feature type="compositionally biased region" description="Basic and acidic residues" evidence="5">
    <location>
        <begin position="55"/>
        <end position="73"/>
    </location>
</feature>
<dbReference type="PROSITE" id="PS50048">
    <property type="entry name" value="ZN2_CY6_FUNGAL_2"/>
    <property type="match status" value="1"/>
</dbReference>
<accession>A0A8H6T491</accession>
<feature type="region of interest" description="Disordered" evidence="5">
    <location>
        <begin position="1"/>
        <end position="83"/>
    </location>
</feature>
<feature type="domain" description="Zn(2)-C6 fungal-type" evidence="6">
    <location>
        <begin position="83"/>
        <end position="114"/>
    </location>
</feature>
<dbReference type="EMBL" id="JACAZF010000003">
    <property type="protein sequence ID" value="KAF7309956.1"/>
    <property type="molecule type" value="Genomic_DNA"/>
</dbReference>
<dbReference type="PROSITE" id="PS00463">
    <property type="entry name" value="ZN2_CY6_FUNGAL_1"/>
    <property type="match status" value="1"/>
</dbReference>
<proteinExistence type="predicted"/>
<dbReference type="Gene3D" id="4.10.240.10">
    <property type="entry name" value="Zn(2)-C6 fungal-type DNA-binding domain"/>
    <property type="match status" value="1"/>
</dbReference>
<evidence type="ECO:0000256" key="3">
    <source>
        <dbReference type="ARBA" id="ARBA00023163"/>
    </source>
</evidence>
<feature type="compositionally biased region" description="Low complexity" evidence="5">
    <location>
        <begin position="253"/>
        <end position="265"/>
    </location>
</feature>
<dbReference type="PANTHER" id="PTHR31069:SF32">
    <property type="entry name" value="ARGININE METABOLISM REGULATION PROTEIN II"/>
    <property type="match status" value="1"/>
</dbReference>